<name>A0A1I1LIG1_9FLAO</name>
<dbReference type="RefSeq" id="WP_143102031.1">
    <property type="nucleotide sequence ID" value="NZ_FOMH01000002.1"/>
</dbReference>
<sequence length="153" mass="17666">MFTNVSWNSYLTVMGTAVIIWYLFIVLKFYSGDLKKIFSGEKKLKLPSFKKNIQNTREAKSIKESFSESFDTLDDAEQLSNRIQQAAAESAEKGLSKEQLQNYLRMLLEEYPYVKISSLRESINKLIVSESEKYPALHLTLSEADSLWEESVF</sequence>
<evidence type="ECO:0000313" key="2">
    <source>
        <dbReference type="EMBL" id="SFC72904.1"/>
    </source>
</evidence>
<proteinExistence type="predicted"/>
<dbReference type="STRING" id="739143.SAMN05216297_10242"/>
<evidence type="ECO:0000313" key="3">
    <source>
        <dbReference type="Proteomes" id="UP000199672"/>
    </source>
</evidence>
<dbReference type="AlphaFoldDB" id="A0A1I1LIG1"/>
<keyword evidence="1" id="KW-0812">Transmembrane</keyword>
<accession>A0A1I1LIG1</accession>
<keyword evidence="1" id="KW-1133">Transmembrane helix</keyword>
<dbReference type="EMBL" id="FOMH01000002">
    <property type="protein sequence ID" value="SFC72904.1"/>
    <property type="molecule type" value="Genomic_DNA"/>
</dbReference>
<feature type="transmembrane region" description="Helical" evidence="1">
    <location>
        <begin position="12"/>
        <end position="30"/>
    </location>
</feature>
<gene>
    <name evidence="2" type="ORF">SAMN05216297_10242</name>
</gene>
<reference evidence="3" key="1">
    <citation type="submission" date="2016-10" db="EMBL/GenBank/DDBJ databases">
        <authorList>
            <person name="Varghese N."/>
            <person name="Submissions S."/>
        </authorList>
    </citation>
    <scope>NUCLEOTIDE SEQUENCE [LARGE SCALE GENOMIC DNA]</scope>
    <source>
        <strain evidence="3">CGMCC 1.10370</strain>
    </source>
</reference>
<dbReference type="OrthoDB" id="800022at2"/>
<dbReference type="Proteomes" id="UP000199672">
    <property type="component" value="Unassembled WGS sequence"/>
</dbReference>
<protein>
    <submittedName>
        <fullName evidence="2">Uncharacterized protein</fullName>
    </submittedName>
</protein>
<evidence type="ECO:0000256" key="1">
    <source>
        <dbReference type="SAM" id="Phobius"/>
    </source>
</evidence>
<organism evidence="2 3">
    <name type="scientific">Flavobacterium phragmitis</name>
    <dbReference type="NCBI Taxonomy" id="739143"/>
    <lineage>
        <taxon>Bacteria</taxon>
        <taxon>Pseudomonadati</taxon>
        <taxon>Bacteroidota</taxon>
        <taxon>Flavobacteriia</taxon>
        <taxon>Flavobacteriales</taxon>
        <taxon>Flavobacteriaceae</taxon>
        <taxon>Flavobacterium</taxon>
    </lineage>
</organism>
<keyword evidence="1" id="KW-0472">Membrane</keyword>
<keyword evidence="3" id="KW-1185">Reference proteome</keyword>